<accession>A0A7T7CGQ6</accession>
<dbReference type="Proteomes" id="UP000595349">
    <property type="component" value="Chromosome"/>
</dbReference>
<keyword evidence="3" id="KW-1185">Reference proteome</keyword>
<evidence type="ECO:0000313" key="2">
    <source>
        <dbReference type="EMBL" id="QQK81425.1"/>
    </source>
</evidence>
<keyword evidence="1" id="KW-0472">Membrane</keyword>
<proteinExistence type="predicted"/>
<sequence>MTKGKKIFYKVMHIISIIGIIGMMLGVLFLTAIWIFQPVGDASSYSIGLGVFSFDIPQEVGFFFSHMFFVSLIVMLLLLIALLMSIRKFFKNLSNKYIFIQQNANNIRNVGWILIFLSFLSNVPAIILANDFVGSVDFSNVPFSISYDMEYGMLFAGIAILAVAQIFNQAVKIAEENQLTI</sequence>
<name>A0A7T7CGQ6_9BACI</name>
<dbReference type="AlphaFoldDB" id="A0A7T7CGQ6"/>
<feature type="transmembrane region" description="Helical" evidence="1">
    <location>
        <begin position="63"/>
        <end position="86"/>
    </location>
</feature>
<gene>
    <name evidence="2" type="ORF">HUG20_16920</name>
</gene>
<organism evidence="2 3">
    <name type="scientific">Salicibibacter cibi</name>
    <dbReference type="NCBI Taxonomy" id="2743001"/>
    <lineage>
        <taxon>Bacteria</taxon>
        <taxon>Bacillati</taxon>
        <taxon>Bacillota</taxon>
        <taxon>Bacilli</taxon>
        <taxon>Bacillales</taxon>
        <taxon>Bacillaceae</taxon>
        <taxon>Salicibibacter</taxon>
    </lineage>
</organism>
<protein>
    <submittedName>
        <fullName evidence="2">DUF2975 domain-containing protein</fullName>
    </submittedName>
</protein>
<reference evidence="2 3" key="1">
    <citation type="submission" date="2020-06" db="EMBL/GenBank/DDBJ databases">
        <title>Genomic analysis of Salicibibacter sp. NKC21-4.</title>
        <authorList>
            <person name="Oh Y.J."/>
        </authorList>
    </citation>
    <scope>NUCLEOTIDE SEQUENCE [LARGE SCALE GENOMIC DNA]</scope>
    <source>
        <strain evidence="2 3">NKC21-4</strain>
    </source>
</reference>
<evidence type="ECO:0000256" key="1">
    <source>
        <dbReference type="SAM" id="Phobius"/>
    </source>
</evidence>
<feature type="transmembrane region" description="Helical" evidence="1">
    <location>
        <begin position="149"/>
        <end position="167"/>
    </location>
</feature>
<dbReference type="InterPro" id="IPR021354">
    <property type="entry name" value="DUF2975"/>
</dbReference>
<feature type="transmembrane region" description="Helical" evidence="1">
    <location>
        <begin position="12"/>
        <end position="36"/>
    </location>
</feature>
<keyword evidence="1" id="KW-0812">Transmembrane</keyword>
<dbReference type="KEGG" id="scib:HUG20_16920"/>
<keyword evidence="1" id="KW-1133">Transmembrane helix</keyword>
<evidence type="ECO:0000313" key="3">
    <source>
        <dbReference type="Proteomes" id="UP000595349"/>
    </source>
</evidence>
<dbReference type="RefSeq" id="WP_200085852.1">
    <property type="nucleotide sequence ID" value="NZ_CP054706.1"/>
</dbReference>
<dbReference type="Pfam" id="PF11188">
    <property type="entry name" value="DUF2975"/>
    <property type="match status" value="1"/>
</dbReference>
<dbReference type="EMBL" id="CP054706">
    <property type="protein sequence ID" value="QQK81425.1"/>
    <property type="molecule type" value="Genomic_DNA"/>
</dbReference>
<feature type="transmembrane region" description="Helical" evidence="1">
    <location>
        <begin position="107"/>
        <end position="129"/>
    </location>
</feature>